<organism evidence="2 3">
    <name type="scientific">Deinococcus aquaticus</name>
    <dbReference type="NCBI Taxonomy" id="328692"/>
    <lineage>
        <taxon>Bacteria</taxon>
        <taxon>Thermotogati</taxon>
        <taxon>Deinococcota</taxon>
        <taxon>Deinococci</taxon>
        <taxon>Deinococcales</taxon>
        <taxon>Deinococcaceae</taxon>
        <taxon>Deinococcus</taxon>
    </lineage>
</organism>
<dbReference type="RefSeq" id="WP_273987378.1">
    <property type="nucleotide sequence ID" value="NZ_BAABQT010000007.1"/>
</dbReference>
<keyword evidence="1" id="KW-0812">Transmembrane</keyword>
<evidence type="ECO:0000313" key="2">
    <source>
        <dbReference type="EMBL" id="WDA57440.1"/>
    </source>
</evidence>
<reference evidence="2 3" key="1">
    <citation type="submission" date="2022-12" db="EMBL/GenBank/DDBJ databases">
        <title>Genome Sequence of Deinococcus aquaticus Type Strain PB314.</title>
        <authorList>
            <person name="Albert C."/>
            <person name="Hill J."/>
            <person name="Boren L."/>
            <person name="Scholz-Ng S."/>
            <person name="Fatema N."/>
            <person name="Grosso R."/>
            <person name="Soboslay E."/>
            <person name="Tuohy J."/>
        </authorList>
    </citation>
    <scope>NUCLEOTIDE SEQUENCE [LARGE SCALE GENOMIC DNA]</scope>
    <source>
        <strain evidence="2 3">PB-314</strain>
    </source>
</reference>
<evidence type="ECO:0008006" key="4">
    <source>
        <dbReference type="Google" id="ProtNLM"/>
    </source>
</evidence>
<evidence type="ECO:0000256" key="1">
    <source>
        <dbReference type="SAM" id="Phobius"/>
    </source>
</evidence>
<accession>A0ABY7UY31</accession>
<keyword evidence="1" id="KW-0472">Membrane</keyword>
<feature type="transmembrane region" description="Helical" evidence="1">
    <location>
        <begin position="12"/>
        <end position="35"/>
    </location>
</feature>
<protein>
    <recommendedName>
        <fullName evidence="4">DUF2975 domain-containing protein</fullName>
    </recommendedName>
</protein>
<dbReference type="Proteomes" id="UP001217044">
    <property type="component" value="Chromosome"/>
</dbReference>
<dbReference type="EMBL" id="CP115165">
    <property type="protein sequence ID" value="WDA57440.1"/>
    <property type="molecule type" value="Genomic_DNA"/>
</dbReference>
<keyword evidence="3" id="KW-1185">Reference proteome</keyword>
<keyword evidence="1" id="KW-1133">Transmembrane helix</keyword>
<evidence type="ECO:0000313" key="3">
    <source>
        <dbReference type="Proteomes" id="UP001217044"/>
    </source>
</evidence>
<name>A0ABY7UY31_9DEIO</name>
<sequence length="213" mass="23098">MLTPARAQTILSFTLTVMLILTALSLLLLLLGGLLQHTFSLTLPLNLTLDLAGGQYGLSSVHLPLADLPIWVKAAWMVSMALLLTGLIALLWGARQFTRRLLSDPFHPANARDLTLAARLALSWQGLSLLAPFVNRWLIAQTHPLDALNRQFPADAVISGQEVALTTSFGILGVNLTPLLIAAACVLFSAALTQAAHIREQERQLRAEQELTV</sequence>
<gene>
    <name evidence="2" type="ORF">M8445_08655</name>
</gene>
<proteinExistence type="predicted"/>
<feature type="transmembrane region" description="Helical" evidence="1">
    <location>
        <begin position="176"/>
        <end position="196"/>
    </location>
</feature>
<feature type="transmembrane region" description="Helical" evidence="1">
    <location>
        <begin position="70"/>
        <end position="93"/>
    </location>
</feature>
<feature type="transmembrane region" description="Helical" evidence="1">
    <location>
        <begin position="114"/>
        <end position="134"/>
    </location>
</feature>